<dbReference type="Pfam" id="PF13174">
    <property type="entry name" value="TPR_6"/>
    <property type="match status" value="1"/>
</dbReference>
<accession>A0A7C4MKT4</accession>
<organism evidence="1">
    <name type="scientific">Desulfatirhabdium butyrativorans</name>
    <dbReference type="NCBI Taxonomy" id="340467"/>
    <lineage>
        <taxon>Bacteria</taxon>
        <taxon>Pseudomonadati</taxon>
        <taxon>Thermodesulfobacteriota</taxon>
        <taxon>Desulfobacteria</taxon>
        <taxon>Desulfobacterales</taxon>
        <taxon>Desulfatirhabdiaceae</taxon>
        <taxon>Desulfatirhabdium</taxon>
    </lineage>
</organism>
<dbReference type="SUPFAM" id="SSF48452">
    <property type="entry name" value="TPR-like"/>
    <property type="match status" value="1"/>
</dbReference>
<dbReference type="AlphaFoldDB" id="A0A7C4MKT4"/>
<protein>
    <submittedName>
        <fullName evidence="1">Tetratricopeptide repeat protein</fullName>
    </submittedName>
</protein>
<reference evidence="1" key="1">
    <citation type="journal article" date="2020" name="mSystems">
        <title>Genome- and Community-Level Interaction Insights into Carbon Utilization and Element Cycling Functions of Hydrothermarchaeota in Hydrothermal Sediment.</title>
        <authorList>
            <person name="Zhou Z."/>
            <person name="Liu Y."/>
            <person name="Xu W."/>
            <person name="Pan J."/>
            <person name="Luo Z.H."/>
            <person name="Li M."/>
        </authorList>
    </citation>
    <scope>NUCLEOTIDE SEQUENCE [LARGE SCALE GENOMIC DNA]</scope>
    <source>
        <strain evidence="1">SpSt-477</strain>
    </source>
</reference>
<comment type="caution">
    <text evidence="1">The sequence shown here is derived from an EMBL/GenBank/DDBJ whole genome shotgun (WGS) entry which is preliminary data.</text>
</comment>
<name>A0A7C4MKT4_9BACT</name>
<dbReference type="InterPro" id="IPR011990">
    <property type="entry name" value="TPR-like_helical_dom_sf"/>
</dbReference>
<dbReference type="InterPro" id="IPR019734">
    <property type="entry name" value="TPR_rpt"/>
</dbReference>
<evidence type="ECO:0000313" key="1">
    <source>
        <dbReference type="EMBL" id="HGU31782.1"/>
    </source>
</evidence>
<dbReference type="Gene3D" id="1.25.40.10">
    <property type="entry name" value="Tetratricopeptide repeat domain"/>
    <property type="match status" value="1"/>
</dbReference>
<proteinExistence type="predicted"/>
<sequence length="311" mass="34681">MNRPIFLIGLLLLWHGTVGIGWAQNEEPSLVGILDPDGQYAFAMNYFRSGDNHRAVSEFDRFVHFFPDDDRVESAMLFAAQAVHREGRPADALKRYRRIVERYPESRSAVRAGFESATCLMDLNEPEEAKSLLLKMAETASSSEIRDEALYRTAWIDLSHARFSEAARLAEQIGPIGKERYRITDLQERLEQAADIPRKDPALAGFLSILPGGGYAYCGRYRDAAVAFFLNVAFVAATVEAFRDGNDALGCLVGFVGSGFYLGNIYGGINAAEKTNRNALRVFIERTASDFRMDPRTGKTDGFGIRIHSDF</sequence>
<gene>
    <name evidence="1" type="ORF">ENS29_02880</name>
</gene>
<dbReference type="EMBL" id="DSUH01000064">
    <property type="protein sequence ID" value="HGU31782.1"/>
    <property type="molecule type" value="Genomic_DNA"/>
</dbReference>